<protein>
    <submittedName>
        <fullName evidence="5">WecB/TagA/CpsF family glycosyltransferase</fullName>
    </submittedName>
</protein>
<keyword evidence="3" id="KW-1133">Transmembrane helix</keyword>
<comment type="similarity">
    <text evidence="1">Belongs to the bacterial sugar transferase family.</text>
</comment>
<proteinExistence type="inferred from homology"/>
<name>A0ABX7FDU5_9RHOB</name>
<evidence type="ECO:0000256" key="1">
    <source>
        <dbReference type="ARBA" id="ARBA00006464"/>
    </source>
</evidence>
<evidence type="ECO:0000313" key="6">
    <source>
        <dbReference type="Proteomes" id="UP000596387"/>
    </source>
</evidence>
<evidence type="ECO:0000256" key="3">
    <source>
        <dbReference type="SAM" id="Phobius"/>
    </source>
</evidence>
<keyword evidence="2" id="KW-0270">Exopolysaccharide synthesis</keyword>
<dbReference type="EMBL" id="CP047166">
    <property type="protein sequence ID" value="QRF68041.1"/>
    <property type="molecule type" value="Genomic_DNA"/>
</dbReference>
<dbReference type="NCBIfam" id="TIGR00696">
    <property type="entry name" value="wecG_tagA_cpsF"/>
    <property type="match status" value="1"/>
</dbReference>
<dbReference type="InterPro" id="IPR003362">
    <property type="entry name" value="Bact_transf"/>
</dbReference>
<dbReference type="CDD" id="cd06533">
    <property type="entry name" value="Glyco_transf_WecG_TagA"/>
    <property type="match status" value="1"/>
</dbReference>
<dbReference type="RefSeq" id="WP_023850337.1">
    <property type="nucleotide sequence ID" value="NZ_CP047166.1"/>
</dbReference>
<organism evidence="5 6">
    <name type="scientific">Ponticoccus alexandrii</name>
    <dbReference type="NCBI Taxonomy" id="1943633"/>
    <lineage>
        <taxon>Bacteria</taxon>
        <taxon>Pseudomonadati</taxon>
        <taxon>Pseudomonadota</taxon>
        <taxon>Alphaproteobacteria</taxon>
        <taxon>Rhodobacterales</taxon>
        <taxon>Roseobacteraceae</taxon>
        <taxon>Ponticoccus</taxon>
    </lineage>
</organism>
<dbReference type="Proteomes" id="UP000596387">
    <property type="component" value="Chromosome"/>
</dbReference>
<feature type="transmembrane region" description="Helical" evidence="3">
    <location>
        <begin position="276"/>
        <end position="294"/>
    </location>
</feature>
<keyword evidence="3" id="KW-0812">Transmembrane</keyword>
<keyword evidence="6" id="KW-1185">Reference proteome</keyword>
<feature type="domain" description="Bacterial sugar transferase" evidence="4">
    <location>
        <begin position="266"/>
        <end position="453"/>
    </location>
</feature>
<dbReference type="InterPro" id="IPR004629">
    <property type="entry name" value="WecG_TagA_CpsF"/>
</dbReference>
<gene>
    <name evidence="5" type="ORF">GQA70_18050</name>
</gene>
<evidence type="ECO:0000256" key="2">
    <source>
        <dbReference type="ARBA" id="ARBA00023169"/>
    </source>
</evidence>
<dbReference type="Pfam" id="PF02397">
    <property type="entry name" value="Bac_transf"/>
    <property type="match status" value="1"/>
</dbReference>
<evidence type="ECO:0000313" key="5">
    <source>
        <dbReference type="EMBL" id="QRF68041.1"/>
    </source>
</evidence>
<dbReference type="Pfam" id="PF03808">
    <property type="entry name" value="Glyco_tran_WecG"/>
    <property type="match status" value="1"/>
</dbReference>
<reference evidence="5 6" key="1">
    <citation type="submission" date="2019-12" db="EMBL/GenBank/DDBJ databases">
        <title>Complete Genome Sequence of a Quorum-Sensing Bacterium,Rhodobacteraceae bacterium C31, Isolated from a marine microalgae symbiotic bacteria.</title>
        <authorList>
            <person name="Zhang Y."/>
        </authorList>
    </citation>
    <scope>NUCLEOTIDE SEQUENCE [LARGE SCALE GENOMIC DNA]</scope>
    <source>
        <strain evidence="5 6">C31</strain>
    </source>
</reference>
<sequence>MIPVQAAHFIESCEPATSLPTRTVLGLPLADTVAPEVIARLLDGKRHSVFFLNAHCANLRETDRRYRDALARASYVLPDGIGIELAARMAGSEPTKNLNGTDFTPELLQEARDRGLSVFLFGATPGTAEQAARRLARDIPGLRIAGTRNGFDEALDTEEAIARINASGADVVLVAMGAPKQELWIDAHRHRLDAKVVMGVGALFDFLAGNVSRAPLRLRRARLEWLWRLMQEPRRMACRYLLGNMTFVARAALHSIRQSRPEMRAKRALDLAGSAALVTLISPLLILIALLIRLDSPGPALFRQVRVGRDGRPFTILKFRSMYRDAEARLAEVRASSDREGLCFKSRHDPRVTRMGRILRRTSLDELPQILNVLFGQMSLVGPRPALPSEVAAYPVVALERLSVRPGITGLWQVAGRADIGFDKMVDMDVAYVRSRSLIVDLLILAMTARAVVSGRGAY</sequence>
<evidence type="ECO:0000259" key="4">
    <source>
        <dbReference type="Pfam" id="PF02397"/>
    </source>
</evidence>
<keyword evidence="3" id="KW-0472">Membrane</keyword>
<dbReference type="PANTHER" id="PTHR30576:SF10">
    <property type="entry name" value="SLL5057 PROTEIN"/>
    <property type="match status" value="1"/>
</dbReference>
<dbReference type="PANTHER" id="PTHR30576">
    <property type="entry name" value="COLANIC BIOSYNTHESIS UDP-GLUCOSE LIPID CARRIER TRANSFERASE"/>
    <property type="match status" value="1"/>
</dbReference>
<accession>A0ABX7FDU5</accession>